<dbReference type="KEGG" id="nps:KRR39_02550"/>
<keyword evidence="4" id="KW-1185">Reference proteome</keyword>
<evidence type="ECO:0000313" key="3">
    <source>
        <dbReference type="EMBL" id="QWZ08755.1"/>
    </source>
</evidence>
<protein>
    <submittedName>
        <fullName evidence="3">ATP-binding protein</fullName>
    </submittedName>
</protein>
<dbReference type="AlphaFoldDB" id="A0A975SZB7"/>
<feature type="region of interest" description="Disordered" evidence="1">
    <location>
        <begin position="124"/>
        <end position="146"/>
    </location>
</feature>
<organism evidence="3 4">
    <name type="scientific">Nocardioides panacis</name>
    <dbReference type="NCBI Taxonomy" id="2849501"/>
    <lineage>
        <taxon>Bacteria</taxon>
        <taxon>Bacillati</taxon>
        <taxon>Actinomycetota</taxon>
        <taxon>Actinomycetes</taxon>
        <taxon>Propionibacteriales</taxon>
        <taxon>Nocardioidaceae</taxon>
        <taxon>Nocardioides</taxon>
    </lineage>
</organism>
<dbReference type="Proteomes" id="UP000683575">
    <property type="component" value="Chromosome"/>
</dbReference>
<dbReference type="EMBL" id="CP077062">
    <property type="protein sequence ID" value="QWZ08755.1"/>
    <property type="molecule type" value="Genomic_DNA"/>
</dbReference>
<name>A0A975SZB7_9ACTN</name>
<feature type="compositionally biased region" description="Basic and acidic residues" evidence="1">
    <location>
        <begin position="126"/>
        <end position="146"/>
    </location>
</feature>
<evidence type="ECO:0000259" key="2">
    <source>
        <dbReference type="Pfam" id="PF13581"/>
    </source>
</evidence>
<keyword evidence="3" id="KW-0067">ATP-binding</keyword>
<accession>A0A975SZB7</accession>
<proteinExistence type="predicted"/>
<dbReference type="PANTHER" id="PTHR35526:SF3">
    <property type="entry name" value="ANTI-SIGMA-F FACTOR RSBW"/>
    <property type="match status" value="1"/>
</dbReference>
<dbReference type="PANTHER" id="PTHR35526">
    <property type="entry name" value="ANTI-SIGMA-F FACTOR RSBW-RELATED"/>
    <property type="match status" value="1"/>
</dbReference>
<dbReference type="CDD" id="cd16936">
    <property type="entry name" value="HATPase_RsbW-like"/>
    <property type="match status" value="1"/>
</dbReference>
<evidence type="ECO:0000256" key="1">
    <source>
        <dbReference type="SAM" id="MobiDB-lite"/>
    </source>
</evidence>
<gene>
    <name evidence="3" type="ORF">KRR39_02550</name>
</gene>
<dbReference type="InterPro" id="IPR050267">
    <property type="entry name" value="Anti-sigma-factor_SerPK"/>
</dbReference>
<keyword evidence="3" id="KW-0547">Nucleotide-binding</keyword>
<dbReference type="RefSeq" id="WP_216940487.1">
    <property type="nucleotide sequence ID" value="NZ_CP077062.1"/>
</dbReference>
<reference evidence="3" key="1">
    <citation type="submission" date="2021-06" db="EMBL/GenBank/DDBJ databases">
        <title>Complete genome sequence of Nocardioides sp. G188.</title>
        <authorList>
            <person name="Im W.-T."/>
        </authorList>
    </citation>
    <scope>NUCLEOTIDE SEQUENCE</scope>
    <source>
        <strain evidence="3">G188</strain>
    </source>
</reference>
<dbReference type="Pfam" id="PF13581">
    <property type="entry name" value="HATPase_c_2"/>
    <property type="match status" value="1"/>
</dbReference>
<dbReference type="GO" id="GO:0005524">
    <property type="term" value="F:ATP binding"/>
    <property type="evidence" value="ECO:0007669"/>
    <property type="project" value="UniProtKB-KW"/>
</dbReference>
<evidence type="ECO:0000313" key="4">
    <source>
        <dbReference type="Proteomes" id="UP000683575"/>
    </source>
</evidence>
<dbReference type="InterPro" id="IPR003594">
    <property type="entry name" value="HATPase_dom"/>
</dbReference>
<feature type="domain" description="Histidine kinase/HSP90-like ATPase" evidence="2">
    <location>
        <begin position="14"/>
        <end position="123"/>
    </location>
</feature>
<sequence>MPRDALWTRDLTLESQATSAAQARRFVRQHLGSHQLGALADDVELVASELATNAMQHAGTPFHLRLEAFDDTLRLTVSDGSTLGPVHLAAEPLDTSGRGLEIVSLLSRSWGYLEDGDGKSVWAEFDPARASEEGRPPPRREARSDQ</sequence>